<evidence type="ECO:0000256" key="1">
    <source>
        <dbReference type="ARBA" id="ARBA00022729"/>
    </source>
</evidence>
<dbReference type="AlphaFoldDB" id="A0A934MEX0"/>
<keyword evidence="3" id="KW-1185">Reference proteome</keyword>
<dbReference type="PANTHER" id="PTHR33376">
    <property type="match status" value="1"/>
</dbReference>
<dbReference type="Proteomes" id="UP000609531">
    <property type="component" value="Unassembled WGS sequence"/>
</dbReference>
<organism evidence="2 3">
    <name type="scientific">Acuticoccus mangrovi</name>
    <dbReference type="NCBI Taxonomy" id="2796142"/>
    <lineage>
        <taxon>Bacteria</taxon>
        <taxon>Pseudomonadati</taxon>
        <taxon>Pseudomonadota</taxon>
        <taxon>Alphaproteobacteria</taxon>
        <taxon>Hyphomicrobiales</taxon>
        <taxon>Amorphaceae</taxon>
        <taxon>Acuticoccus</taxon>
    </lineage>
</organism>
<sequence>MKRLTTAVLVGVALGAGVGPGMAQNVRWLSQTQQQQAQYPAEAAAVEAVGAAGFAVDRNEFQALGLNLTDALRLAGTGVFQIVSTQVGSVAKDDPFLEGIDLIGVSTDMGELKDAVEAYRTAFNDRLAERFGVKALAIWPFGPQVFLCNQEISGLADLEGLKVRSFTASMSTLLSELGATPVTLSFPEVYPALQRGVASCGVTSPTSSNTGKWPEVTTHVMPLSVSGSVQAHLVNLAWYNGLPADKRAALDAAMADMEAALWELATKSNEDALACTTGQDSCPGGIYNVYDNTLVPVSEADKALVTTIAKEKILPEWAERCTAAYPECKTIWSQTVGAARGLSLD</sequence>
<evidence type="ECO:0000313" key="3">
    <source>
        <dbReference type="Proteomes" id="UP000609531"/>
    </source>
</evidence>
<name>A0A934MEX0_9HYPH</name>
<gene>
    <name evidence="2" type="ORF">JCR33_20120</name>
</gene>
<accession>A0A934MEX0</accession>
<dbReference type="PANTHER" id="PTHR33376:SF4">
    <property type="entry name" value="SIALIC ACID-BINDING PERIPLASMIC PROTEIN SIAP"/>
    <property type="match status" value="1"/>
</dbReference>
<reference evidence="2" key="1">
    <citation type="submission" date="2020-12" db="EMBL/GenBank/DDBJ databases">
        <title>Bacterial taxonomy.</title>
        <authorList>
            <person name="Pan X."/>
        </authorList>
    </citation>
    <scope>NUCLEOTIDE SEQUENCE</scope>
    <source>
        <strain evidence="2">B2012</strain>
    </source>
</reference>
<dbReference type="Gene3D" id="3.40.190.170">
    <property type="entry name" value="Bacterial extracellular solute-binding protein, family 7"/>
    <property type="match status" value="1"/>
</dbReference>
<dbReference type="CDD" id="cd13602">
    <property type="entry name" value="PBP2_TRAP_BpDctp6_7"/>
    <property type="match status" value="1"/>
</dbReference>
<dbReference type="RefSeq" id="WP_198883919.1">
    <property type="nucleotide sequence ID" value="NZ_JAEKJA010000022.1"/>
</dbReference>
<proteinExistence type="predicted"/>
<dbReference type="NCBIfam" id="NF037995">
    <property type="entry name" value="TRAP_S1"/>
    <property type="match status" value="1"/>
</dbReference>
<dbReference type="InterPro" id="IPR018389">
    <property type="entry name" value="DctP_fam"/>
</dbReference>
<evidence type="ECO:0000313" key="2">
    <source>
        <dbReference type="EMBL" id="MBJ3778017.1"/>
    </source>
</evidence>
<protein>
    <submittedName>
        <fullName evidence="2">TRAP transporter substrate-binding protein</fullName>
    </submittedName>
</protein>
<comment type="caution">
    <text evidence="2">The sequence shown here is derived from an EMBL/GenBank/DDBJ whole genome shotgun (WGS) entry which is preliminary data.</text>
</comment>
<dbReference type="Pfam" id="PF03480">
    <property type="entry name" value="DctP"/>
    <property type="match status" value="1"/>
</dbReference>
<keyword evidence="1" id="KW-0732">Signal</keyword>
<dbReference type="EMBL" id="JAEKJA010000022">
    <property type="protein sequence ID" value="MBJ3778017.1"/>
    <property type="molecule type" value="Genomic_DNA"/>
</dbReference>
<dbReference type="GO" id="GO:0055085">
    <property type="term" value="P:transmembrane transport"/>
    <property type="evidence" value="ECO:0007669"/>
    <property type="project" value="InterPro"/>
</dbReference>
<dbReference type="InterPro" id="IPR038404">
    <property type="entry name" value="TRAP_DctP_sf"/>
</dbReference>